<feature type="domain" description="Fe-containing alcohol dehydrogenase-like C-terminal" evidence="3">
    <location>
        <begin position="189"/>
        <end position="379"/>
    </location>
</feature>
<feature type="domain" description="Alcohol dehydrogenase iron-type/glycerol dehydrogenase GldA" evidence="2">
    <location>
        <begin position="10"/>
        <end position="175"/>
    </location>
</feature>
<dbReference type="InterPro" id="IPR018211">
    <property type="entry name" value="ADH_Fe_CS"/>
</dbReference>
<organism evidence="4 5">
    <name type="scientific">Thomasclavelia spiroformis</name>
    <dbReference type="NCBI Taxonomy" id="29348"/>
    <lineage>
        <taxon>Bacteria</taxon>
        <taxon>Bacillati</taxon>
        <taxon>Bacillota</taxon>
        <taxon>Erysipelotrichia</taxon>
        <taxon>Erysipelotrichales</taxon>
        <taxon>Coprobacillaceae</taxon>
        <taxon>Thomasclavelia</taxon>
    </lineage>
</organism>
<gene>
    <name evidence="4" type="ORF">B5E91_07210</name>
</gene>
<dbReference type="AlphaFoldDB" id="A0A1Y4QKM6"/>
<accession>A0A1Y4QKM6</accession>
<comment type="caution">
    <text evidence="4">The sequence shown here is derived from an EMBL/GenBank/DDBJ whole genome shotgun (WGS) entry which is preliminary data.</text>
</comment>
<name>A0A1Y4QKM6_9FIRM</name>
<dbReference type="Pfam" id="PF25137">
    <property type="entry name" value="ADH_Fe_C"/>
    <property type="match status" value="1"/>
</dbReference>
<dbReference type="Proteomes" id="UP000196258">
    <property type="component" value="Unassembled WGS sequence"/>
</dbReference>
<reference evidence="5" key="1">
    <citation type="submission" date="2017-04" db="EMBL/GenBank/DDBJ databases">
        <title>Function of individual gut microbiota members based on whole genome sequencing of pure cultures obtained from chicken caecum.</title>
        <authorList>
            <person name="Medvecky M."/>
            <person name="Cejkova D."/>
            <person name="Polansky O."/>
            <person name="Karasova D."/>
            <person name="Kubasova T."/>
            <person name="Cizek A."/>
            <person name="Rychlik I."/>
        </authorList>
    </citation>
    <scope>NUCLEOTIDE SEQUENCE [LARGE SCALE GENOMIC DNA]</scope>
    <source>
        <strain evidence="5">An149</strain>
    </source>
</reference>
<dbReference type="Gene3D" id="3.40.50.1970">
    <property type="match status" value="1"/>
</dbReference>
<dbReference type="PANTHER" id="PTHR43633">
    <property type="entry name" value="ALCOHOL DEHYDROGENASE YQHD"/>
    <property type="match status" value="1"/>
</dbReference>
<dbReference type="SUPFAM" id="SSF56796">
    <property type="entry name" value="Dehydroquinate synthase-like"/>
    <property type="match status" value="1"/>
</dbReference>
<dbReference type="InterPro" id="IPR056798">
    <property type="entry name" value="ADH_Fe_C"/>
</dbReference>
<dbReference type="PANTHER" id="PTHR43633:SF1">
    <property type="entry name" value="ALCOHOL DEHYDROGENASE YQHD"/>
    <property type="match status" value="1"/>
</dbReference>
<dbReference type="GO" id="GO:1990002">
    <property type="term" value="F:methylglyoxal reductase (NADPH) (acetol producing) activity"/>
    <property type="evidence" value="ECO:0007669"/>
    <property type="project" value="TreeGrafter"/>
</dbReference>
<evidence type="ECO:0000313" key="5">
    <source>
        <dbReference type="Proteomes" id="UP000196258"/>
    </source>
</evidence>
<dbReference type="CDD" id="cd08187">
    <property type="entry name" value="BDH"/>
    <property type="match status" value="1"/>
</dbReference>
<dbReference type="InterPro" id="IPR044731">
    <property type="entry name" value="BDH-like"/>
</dbReference>
<dbReference type="RefSeq" id="WP_087256422.1">
    <property type="nucleotide sequence ID" value="NZ_NFKY01000001.1"/>
</dbReference>
<dbReference type="EMBL" id="NFLB01000007">
    <property type="protein sequence ID" value="OUQ05102.1"/>
    <property type="molecule type" value="Genomic_DNA"/>
</dbReference>
<evidence type="ECO:0000259" key="2">
    <source>
        <dbReference type="Pfam" id="PF00465"/>
    </source>
</evidence>
<evidence type="ECO:0000259" key="3">
    <source>
        <dbReference type="Pfam" id="PF25137"/>
    </source>
</evidence>
<dbReference type="GO" id="GO:0046872">
    <property type="term" value="F:metal ion binding"/>
    <property type="evidence" value="ECO:0007669"/>
    <property type="project" value="InterPro"/>
</dbReference>
<dbReference type="GO" id="GO:0005829">
    <property type="term" value="C:cytosol"/>
    <property type="evidence" value="ECO:0007669"/>
    <property type="project" value="TreeGrafter"/>
</dbReference>
<dbReference type="InterPro" id="IPR001670">
    <property type="entry name" value="ADH_Fe/GldA"/>
</dbReference>
<protein>
    <submittedName>
        <fullName evidence="4">NADH-dependent alcohol dehydrogenase</fullName>
    </submittedName>
</protein>
<proteinExistence type="predicted"/>
<keyword evidence="1" id="KW-0560">Oxidoreductase</keyword>
<evidence type="ECO:0000313" key="4">
    <source>
        <dbReference type="EMBL" id="OUQ05102.1"/>
    </source>
</evidence>
<dbReference type="GO" id="GO:1990362">
    <property type="term" value="F:butanol dehydrogenase (NAD+) activity"/>
    <property type="evidence" value="ECO:0007669"/>
    <property type="project" value="InterPro"/>
</dbReference>
<dbReference type="GO" id="GO:0008106">
    <property type="term" value="F:alcohol dehydrogenase (NADP+) activity"/>
    <property type="evidence" value="ECO:0007669"/>
    <property type="project" value="TreeGrafter"/>
</dbReference>
<sequence length="381" mass="41852">MDNFIYEYKTKVIFGNGSAKNNLANELEKYGKNIMVAYGGDSIKANGIYQEVIDILNKVGKTVIDFSGIMSNPTYAKVQDGAKLAKEKNVDFILAVGGGSVIDCCKIICAQACSDEDIWTMEFEKGQLPAKMLPMGAIVTASGTGAEMNCGAVITNEEKNIKTGVLGATPVFAILELDYTKTVPYKQVISGAFDTLSHALETYLGTSGTNHVSDDVALAIMKNTVNNIRVILKDPNNMEARANLMWDSAMAENGILKIGRKTDFQVHQIEHQLGAYTDCNHGQGLAVIQPVYCRHIVNDAINKFTKFAKEVFNEDSANKGVDAFFEFVKECGLPTKMNELDSKKEITPELLKQVANSCNIIKTNPRELTHEEIYDILLECM</sequence>
<evidence type="ECO:0000256" key="1">
    <source>
        <dbReference type="ARBA" id="ARBA00023002"/>
    </source>
</evidence>
<dbReference type="Gene3D" id="1.20.1090.10">
    <property type="entry name" value="Dehydroquinate synthase-like - alpha domain"/>
    <property type="match status" value="1"/>
</dbReference>
<dbReference type="PROSITE" id="PS00913">
    <property type="entry name" value="ADH_IRON_1"/>
    <property type="match status" value="1"/>
</dbReference>
<dbReference type="Pfam" id="PF00465">
    <property type="entry name" value="Fe-ADH"/>
    <property type="match status" value="1"/>
</dbReference>
<dbReference type="FunFam" id="3.40.50.1970:FF:000003">
    <property type="entry name" value="Alcohol dehydrogenase, iron-containing"/>
    <property type="match status" value="1"/>
</dbReference>